<dbReference type="KEGG" id="crq:GCK72_013259"/>
<proteinExistence type="predicted"/>
<dbReference type="Proteomes" id="UP000483820">
    <property type="component" value="Chromosome IV"/>
</dbReference>
<keyword evidence="1" id="KW-0732">Signal</keyword>
<dbReference type="CTD" id="9799369"/>
<gene>
    <name evidence="2" type="ORF">GCK72_013259</name>
</gene>
<protein>
    <recommendedName>
        <fullName evidence="4">MD-2-related lipid-recognition domain-containing protein</fullName>
    </recommendedName>
</protein>
<evidence type="ECO:0000313" key="3">
    <source>
        <dbReference type="Proteomes" id="UP000483820"/>
    </source>
</evidence>
<accession>A0A6A5GQK0</accession>
<feature type="signal peptide" evidence="1">
    <location>
        <begin position="1"/>
        <end position="21"/>
    </location>
</feature>
<organism evidence="2 3">
    <name type="scientific">Caenorhabditis remanei</name>
    <name type="common">Caenorhabditis vulgaris</name>
    <dbReference type="NCBI Taxonomy" id="31234"/>
    <lineage>
        <taxon>Eukaryota</taxon>
        <taxon>Metazoa</taxon>
        <taxon>Ecdysozoa</taxon>
        <taxon>Nematoda</taxon>
        <taxon>Chromadorea</taxon>
        <taxon>Rhabditida</taxon>
        <taxon>Rhabditina</taxon>
        <taxon>Rhabditomorpha</taxon>
        <taxon>Rhabditoidea</taxon>
        <taxon>Rhabditidae</taxon>
        <taxon>Peloderinae</taxon>
        <taxon>Caenorhabditis</taxon>
    </lineage>
</organism>
<feature type="chain" id="PRO_5025454072" description="MD-2-related lipid-recognition domain-containing protein" evidence="1">
    <location>
        <begin position="22"/>
        <end position="161"/>
    </location>
</feature>
<evidence type="ECO:0000256" key="1">
    <source>
        <dbReference type="SAM" id="SignalP"/>
    </source>
</evidence>
<dbReference type="RefSeq" id="XP_053584528.1">
    <property type="nucleotide sequence ID" value="XM_053729756.1"/>
</dbReference>
<dbReference type="EMBL" id="WUAV01000004">
    <property type="protein sequence ID" value="KAF1756805.1"/>
    <property type="molecule type" value="Genomic_DNA"/>
</dbReference>
<dbReference type="GeneID" id="9799369"/>
<dbReference type="AlphaFoldDB" id="A0A6A5GQK0"/>
<evidence type="ECO:0000313" key="2">
    <source>
        <dbReference type="EMBL" id="KAF1756805.1"/>
    </source>
</evidence>
<comment type="caution">
    <text evidence="2">The sequence shown here is derived from an EMBL/GenBank/DDBJ whole genome shotgun (WGS) entry which is preliminary data.</text>
</comment>
<name>A0A6A5GQK0_CAERE</name>
<evidence type="ECO:0008006" key="4">
    <source>
        <dbReference type="Google" id="ProtNLM"/>
    </source>
</evidence>
<reference evidence="2 3" key="1">
    <citation type="submission" date="2019-12" db="EMBL/GenBank/DDBJ databases">
        <title>Chromosome-level assembly of the Caenorhabditis remanei genome.</title>
        <authorList>
            <person name="Teterina A.A."/>
            <person name="Willis J.H."/>
            <person name="Phillips P.C."/>
        </authorList>
    </citation>
    <scope>NUCLEOTIDE SEQUENCE [LARGE SCALE GENOMIC DNA]</scope>
    <source>
        <strain evidence="2 3">PX506</strain>
        <tissue evidence="2">Whole organism</tissue>
    </source>
</reference>
<sequence>MSPHWILSVALALFFLQNGEGYSGKANLRIDITCTVRTDWCFNLTIVTVVQPTKTVKLSILRHVPMPAFAMDKKVLEKSFCWYNHVSVHPMFKNVELPSPTKLGALVSYQVSHTCSTDKKPDCVFLDYGFYAPFGEETKFPPHELGIEQGRGECPDWKVKQ</sequence>